<evidence type="ECO:0000313" key="14">
    <source>
        <dbReference type="Proteomes" id="UP000092321"/>
    </source>
</evidence>
<dbReference type="GO" id="GO:0006826">
    <property type="term" value="P:iron ion transport"/>
    <property type="evidence" value="ECO:0007669"/>
    <property type="project" value="UniProtKB-KW"/>
</dbReference>
<dbReference type="PANTHER" id="PTHR16821:SF2">
    <property type="entry name" value="FRATAXIN, MITOCHONDRIAL"/>
    <property type="match status" value="1"/>
</dbReference>
<dbReference type="InterPro" id="IPR002908">
    <property type="entry name" value="Frataxin/CyaY"/>
</dbReference>
<keyword evidence="10" id="KW-0406">Ion transport</keyword>
<evidence type="ECO:0000256" key="9">
    <source>
        <dbReference type="ARBA" id="ARBA00023004"/>
    </source>
</evidence>
<dbReference type="NCBIfam" id="TIGR03422">
    <property type="entry name" value="mito_frataxin"/>
    <property type="match status" value="1"/>
</dbReference>
<dbReference type="EMBL" id="LXPE01000074">
    <property type="protein sequence ID" value="OBA25549.1"/>
    <property type="molecule type" value="Genomic_DNA"/>
</dbReference>
<evidence type="ECO:0000256" key="10">
    <source>
        <dbReference type="ARBA" id="ARBA00023065"/>
    </source>
</evidence>
<name>A0A1B7T9Y0_9ASCO</name>
<keyword evidence="9" id="KW-0408">Iron</keyword>
<keyword evidence="6" id="KW-0410">Iron transport</keyword>
<organism evidence="13 14">
    <name type="scientific">Hanseniaspora valbyensis NRRL Y-1626</name>
    <dbReference type="NCBI Taxonomy" id="766949"/>
    <lineage>
        <taxon>Eukaryota</taxon>
        <taxon>Fungi</taxon>
        <taxon>Dikarya</taxon>
        <taxon>Ascomycota</taxon>
        <taxon>Saccharomycotina</taxon>
        <taxon>Saccharomycetes</taxon>
        <taxon>Saccharomycodales</taxon>
        <taxon>Saccharomycodaceae</taxon>
        <taxon>Hanseniaspora</taxon>
    </lineage>
</organism>
<evidence type="ECO:0000256" key="2">
    <source>
        <dbReference type="ARBA" id="ARBA00008183"/>
    </source>
</evidence>
<reference evidence="14" key="1">
    <citation type="journal article" date="2016" name="Proc. Natl. Acad. Sci. U.S.A.">
        <title>Comparative genomics of biotechnologically important yeasts.</title>
        <authorList>
            <person name="Riley R."/>
            <person name="Haridas S."/>
            <person name="Wolfe K.H."/>
            <person name="Lopes M.R."/>
            <person name="Hittinger C.T."/>
            <person name="Goeker M."/>
            <person name="Salamov A.A."/>
            <person name="Wisecaver J.H."/>
            <person name="Long T.M."/>
            <person name="Calvey C.H."/>
            <person name="Aerts A.L."/>
            <person name="Barry K.W."/>
            <person name="Choi C."/>
            <person name="Clum A."/>
            <person name="Coughlan A.Y."/>
            <person name="Deshpande S."/>
            <person name="Douglass A.P."/>
            <person name="Hanson S.J."/>
            <person name="Klenk H.-P."/>
            <person name="LaButti K.M."/>
            <person name="Lapidus A."/>
            <person name="Lindquist E.A."/>
            <person name="Lipzen A.M."/>
            <person name="Meier-Kolthoff J.P."/>
            <person name="Ohm R.A."/>
            <person name="Otillar R.P."/>
            <person name="Pangilinan J.L."/>
            <person name="Peng Y."/>
            <person name="Rokas A."/>
            <person name="Rosa C.A."/>
            <person name="Scheuner C."/>
            <person name="Sibirny A.A."/>
            <person name="Slot J.C."/>
            <person name="Stielow J.B."/>
            <person name="Sun H."/>
            <person name="Kurtzman C.P."/>
            <person name="Blackwell M."/>
            <person name="Grigoriev I.V."/>
            <person name="Jeffries T.W."/>
        </authorList>
    </citation>
    <scope>NUCLEOTIDE SEQUENCE [LARGE SCALE GENOMIC DNA]</scope>
    <source>
        <strain evidence="14">NRRL Y-1626</strain>
    </source>
</reference>
<dbReference type="EC" id="1.16.3.1" evidence="3"/>
<dbReference type="InterPro" id="IPR036524">
    <property type="entry name" value="Frataxin/CyaY_sf"/>
</dbReference>
<evidence type="ECO:0000256" key="4">
    <source>
        <dbReference type="ARBA" id="ARBA00022434"/>
    </source>
</evidence>
<evidence type="ECO:0000256" key="6">
    <source>
        <dbReference type="ARBA" id="ARBA00022496"/>
    </source>
</evidence>
<evidence type="ECO:0000256" key="12">
    <source>
        <dbReference type="ARBA" id="ARBA00047990"/>
    </source>
</evidence>
<proteinExistence type="inferred from homology"/>
<evidence type="ECO:0000256" key="7">
    <source>
        <dbReference type="ARBA" id="ARBA00022946"/>
    </source>
</evidence>
<gene>
    <name evidence="13" type="ORF">HANVADRAFT_7931</name>
</gene>
<dbReference type="Proteomes" id="UP000092321">
    <property type="component" value="Unassembled WGS sequence"/>
</dbReference>
<dbReference type="OrthoDB" id="1897642at2759"/>
<dbReference type="PANTHER" id="PTHR16821">
    <property type="entry name" value="FRATAXIN"/>
    <property type="match status" value="1"/>
</dbReference>
<comment type="caution">
    <text evidence="13">The sequence shown here is derived from an EMBL/GenBank/DDBJ whole genome shotgun (WGS) entry which is preliminary data.</text>
</comment>
<dbReference type="GO" id="GO:0016226">
    <property type="term" value="P:iron-sulfur cluster assembly"/>
    <property type="evidence" value="ECO:0007669"/>
    <property type="project" value="InterPro"/>
</dbReference>
<dbReference type="GO" id="GO:0051537">
    <property type="term" value="F:2 iron, 2 sulfur cluster binding"/>
    <property type="evidence" value="ECO:0007669"/>
    <property type="project" value="TreeGrafter"/>
</dbReference>
<keyword evidence="5" id="KW-0813">Transport</keyword>
<dbReference type="PROSITE" id="PS50810">
    <property type="entry name" value="FRATAXIN_2"/>
    <property type="match status" value="1"/>
</dbReference>
<dbReference type="SUPFAM" id="SSF55387">
    <property type="entry name" value="Frataxin/Nqo15-like"/>
    <property type="match status" value="1"/>
</dbReference>
<dbReference type="Gene3D" id="3.30.920.10">
    <property type="entry name" value="Frataxin/CyaY"/>
    <property type="match status" value="1"/>
</dbReference>
<comment type="subcellular location">
    <subcellularLocation>
        <location evidence="1">Mitochondrion</location>
    </subcellularLocation>
</comment>
<keyword evidence="8" id="KW-0560">Oxidoreductase</keyword>
<comment type="similarity">
    <text evidence="2">Belongs to the frataxin family.</text>
</comment>
<keyword evidence="4" id="KW-0409">Iron storage</keyword>
<dbReference type="GO" id="GO:0004322">
    <property type="term" value="F:ferroxidase activity"/>
    <property type="evidence" value="ECO:0007669"/>
    <property type="project" value="UniProtKB-EC"/>
</dbReference>
<accession>A0A1B7T9Y0</accession>
<dbReference type="GO" id="GO:0008199">
    <property type="term" value="F:ferric iron binding"/>
    <property type="evidence" value="ECO:0007669"/>
    <property type="project" value="InterPro"/>
</dbReference>
<dbReference type="PROSITE" id="PS01344">
    <property type="entry name" value="FRATAXIN_1"/>
    <property type="match status" value="1"/>
</dbReference>
<evidence type="ECO:0000256" key="3">
    <source>
        <dbReference type="ARBA" id="ARBA00013107"/>
    </source>
</evidence>
<dbReference type="InterPro" id="IPR017789">
    <property type="entry name" value="Frataxin"/>
</dbReference>
<sequence length="183" mass="20977">MFAKIAFLNRNIISGNAFNSLKLVTKTNNIRQFSNINNKLLLQKSFIASNKISSNTYGEKIPDNIINLTQELYDKKADSFLIELNDSLEEISEIDQDFIKNIDSNQGVLQFEIENVGTYVINKQPPNKQIWLSSPISGPFRFDYDSLINDWVSLRDHGETKLLNLLNKEISDASNNKYKLELL</sequence>
<dbReference type="AlphaFoldDB" id="A0A1B7T9Y0"/>
<evidence type="ECO:0000256" key="11">
    <source>
        <dbReference type="ARBA" id="ARBA00023128"/>
    </source>
</evidence>
<dbReference type="GO" id="GO:0005739">
    <property type="term" value="C:mitochondrion"/>
    <property type="evidence" value="ECO:0007669"/>
    <property type="project" value="UniProtKB-SubCell"/>
</dbReference>
<dbReference type="InterPro" id="IPR020895">
    <property type="entry name" value="Frataxin_CS"/>
</dbReference>
<evidence type="ECO:0000256" key="1">
    <source>
        <dbReference type="ARBA" id="ARBA00004173"/>
    </source>
</evidence>
<evidence type="ECO:0000313" key="13">
    <source>
        <dbReference type="EMBL" id="OBA25549.1"/>
    </source>
</evidence>
<dbReference type="SMART" id="SM01219">
    <property type="entry name" value="Frataxin_Cyay"/>
    <property type="match status" value="1"/>
</dbReference>
<keyword evidence="11" id="KW-0496">Mitochondrion</keyword>
<dbReference type="Pfam" id="PF01491">
    <property type="entry name" value="Frataxin_Cyay"/>
    <property type="match status" value="1"/>
</dbReference>
<dbReference type="GO" id="GO:0006879">
    <property type="term" value="P:intracellular iron ion homeostasis"/>
    <property type="evidence" value="ECO:0007669"/>
    <property type="project" value="UniProtKB-KW"/>
</dbReference>
<evidence type="ECO:0000256" key="8">
    <source>
        <dbReference type="ARBA" id="ARBA00023002"/>
    </source>
</evidence>
<dbReference type="GO" id="GO:0008198">
    <property type="term" value="F:ferrous iron binding"/>
    <property type="evidence" value="ECO:0007669"/>
    <property type="project" value="TreeGrafter"/>
</dbReference>
<dbReference type="GO" id="GO:0034986">
    <property type="term" value="F:iron chaperone activity"/>
    <property type="evidence" value="ECO:0007669"/>
    <property type="project" value="TreeGrafter"/>
</dbReference>
<keyword evidence="14" id="KW-1185">Reference proteome</keyword>
<dbReference type="NCBIfam" id="TIGR03421">
    <property type="entry name" value="FeS_CyaY"/>
    <property type="match status" value="1"/>
</dbReference>
<comment type="catalytic activity">
    <reaction evidence="12">
        <text>4 Fe(2+) + O2 + 4 H(+) = 4 Fe(3+) + 2 H2O</text>
        <dbReference type="Rhea" id="RHEA:11148"/>
        <dbReference type="ChEBI" id="CHEBI:15377"/>
        <dbReference type="ChEBI" id="CHEBI:15378"/>
        <dbReference type="ChEBI" id="CHEBI:15379"/>
        <dbReference type="ChEBI" id="CHEBI:29033"/>
        <dbReference type="ChEBI" id="CHEBI:29034"/>
        <dbReference type="EC" id="1.16.3.1"/>
    </reaction>
</comment>
<protein>
    <recommendedName>
        <fullName evidence="3">ferroxidase</fullName>
        <ecNumber evidence="3">1.16.3.1</ecNumber>
    </recommendedName>
</protein>
<keyword evidence="7" id="KW-0809">Transit peptide</keyword>
<evidence type="ECO:0000256" key="5">
    <source>
        <dbReference type="ARBA" id="ARBA00022448"/>
    </source>
</evidence>